<feature type="domain" description="EAL" evidence="2">
    <location>
        <begin position="390"/>
        <end position="643"/>
    </location>
</feature>
<dbReference type="InterPro" id="IPR043128">
    <property type="entry name" value="Rev_trsase/Diguanyl_cyclase"/>
</dbReference>
<dbReference type="InterPro" id="IPR050706">
    <property type="entry name" value="Cyclic-di-GMP_PDE-like"/>
</dbReference>
<dbReference type="Gene3D" id="3.20.20.450">
    <property type="entry name" value="EAL domain"/>
    <property type="match status" value="1"/>
</dbReference>
<dbReference type="CDD" id="cd01948">
    <property type="entry name" value="EAL"/>
    <property type="match status" value="1"/>
</dbReference>
<dbReference type="InterPro" id="IPR035919">
    <property type="entry name" value="EAL_sf"/>
</dbReference>
<proteinExistence type="predicted"/>
<protein>
    <submittedName>
        <fullName evidence="4">Diguanylate cyclase (GGDEF) domain-containing protein</fullName>
    </submittedName>
</protein>
<evidence type="ECO:0000256" key="1">
    <source>
        <dbReference type="SAM" id="Phobius"/>
    </source>
</evidence>
<feature type="transmembrane region" description="Helical" evidence="1">
    <location>
        <begin position="109"/>
        <end position="125"/>
    </location>
</feature>
<organism evidence="4 5">
    <name type="scientific">Fibrobacter succinogenes</name>
    <name type="common">Bacteroides succinogenes</name>
    <dbReference type="NCBI Taxonomy" id="833"/>
    <lineage>
        <taxon>Bacteria</taxon>
        <taxon>Pseudomonadati</taxon>
        <taxon>Fibrobacterota</taxon>
        <taxon>Fibrobacteria</taxon>
        <taxon>Fibrobacterales</taxon>
        <taxon>Fibrobacteraceae</taxon>
        <taxon>Fibrobacter</taxon>
    </lineage>
</organism>
<dbReference type="GO" id="GO:0071111">
    <property type="term" value="F:cyclic-guanylate-specific phosphodiesterase activity"/>
    <property type="evidence" value="ECO:0007669"/>
    <property type="project" value="InterPro"/>
</dbReference>
<feature type="transmembrane region" description="Helical" evidence="1">
    <location>
        <begin position="79"/>
        <end position="97"/>
    </location>
</feature>
<feature type="transmembrane region" description="Helical" evidence="1">
    <location>
        <begin position="160"/>
        <end position="187"/>
    </location>
</feature>
<dbReference type="Pfam" id="PF00990">
    <property type="entry name" value="GGDEF"/>
    <property type="match status" value="1"/>
</dbReference>
<feature type="transmembrane region" description="Helical" evidence="1">
    <location>
        <begin position="193"/>
        <end position="216"/>
    </location>
</feature>
<sequence length="646" mass="74650">MINFLDYANHVFFFPSLLASGFLLFTLAALSEKQNLKKVLFWGAVFSLTPYMIYSDLIYHGMMHLLGGMMGEVPLLLDVIVDYMSRVILIPVAIFVFGRTLSIHWSPSLFMLSASVGVGYLGMVVGKTQVGAALVNLVAIFIWWKLLWNELLFVRNTQIFARFGFLGFVTLFSMLVNLAMYVCVRMIEVTPEFLNYLVFVSWFFWLTLTIAVKLIFRTVRLTQQAEIARNHDKLTGLPNELLFSNYVLDLLFRNRKKRYAFVVFDLENFKAFNERLGFEEGDNALRFMASVFKSLFGERYVMHVSCDTFRVVCDAAGVESKIKEAHDKIRGFSTQGVLEIKAGVYVQRVENENVERCFMRARLAEATTKGVYDEYLAVYVDEMGARERLKMYLISHIDEAVKNEYIKVYYQPVVDINTNKLCGFEALARWDDPEHGFLPPLDFVGVLEDAHLIQKLDLFVLKKICEKYRVETNLGNKCVPISFNLSRLDFKLSDIYKELTRLTKEYNVPHEMIHIEITESVLDGDEDGYIREQVTRFQNDGFEVWMDDFGSGFSSLNVLKDYDFDFLKIDMMFLRNFSEKSKVIIRAIVEMAKLLHIGTLSEGVEIKEHLDFLKEIGCDRVQGYYYSKPLPYDEVMAVLKEKGVEV</sequence>
<dbReference type="EMBL" id="UHJL01000002">
    <property type="protein sequence ID" value="SUQ24397.1"/>
    <property type="molecule type" value="Genomic_DNA"/>
</dbReference>
<dbReference type="RefSeq" id="WP_109572901.1">
    <property type="nucleotide sequence ID" value="NZ_UHJL01000002.1"/>
</dbReference>
<evidence type="ECO:0000313" key="4">
    <source>
        <dbReference type="EMBL" id="SUQ24397.1"/>
    </source>
</evidence>
<evidence type="ECO:0000259" key="3">
    <source>
        <dbReference type="PROSITE" id="PS50887"/>
    </source>
</evidence>
<dbReference type="PANTHER" id="PTHR33121:SF71">
    <property type="entry name" value="OXYGEN SENSOR PROTEIN DOSP"/>
    <property type="match status" value="1"/>
</dbReference>
<dbReference type="InterPro" id="IPR000160">
    <property type="entry name" value="GGDEF_dom"/>
</dbReference>
<dbReference type="AlphaFoldDB" id="A0A380S599"/>
<feature type="transmembrane region" description="Helical" evidence="1">
    <location>
        <begin position="39"/>
        <end position="59"/>
    </location>
</feature>
<dbReference type="InterPro" id="IPR001633">
    <property type="entry name" value="EAL_dom"/>
</dbReference>
<dbReference type="Gene3D" id="3.30.70.270">
    <property type="match status" value="1"/>
</dbReference>
<name>A0A380S599_FIBSU</name>
<dbReference type="SMART" id="SM00267">
    <property type="entry name" value="GGDEF"/>
    <property type="match status" value="1"/>
</dbReference>
<evidence type="ECO:0000313" key="5">
    <source>
        <dbReference type="Proteomes" id="UP000255423"/>
    </source>
</evidence>
<dbReference type="PROSITE" id="PS50887">
    <property type="entry name" value="GGDEF"/>
    <property type="match status" value="1"/>
</dbReference>
<dbReference type="NCBIfam" id="TIGR00254">
    <property type="entry name" value="GGDEF"/>
    <property type="match status" value="1"/>
</dbReference>
<feature type="transmembrane region" description="Helical" evidence="1">
    <location>
        <begin position="12"/>
        <end position="30"/>
    </location>
</feature>
<dbReference type="InterPro" id="IPR029787">
    <property type="entry name" value="Nucleotide_cyclase"/>
</dbReference>
<accession>A0A380S599</accession>
<dbReference type="SUPFAM" id="SSF55073">
    <property type="entry name" value="Nucleotide cyclase"/>
    <property type="match status" value="1"/>
</dbReference>
<keyword evidence="1" id="KW-0812">Transmembrane</keyword>
<dbReference type="SUPFAM" id="SSF141868">
    <property type="entry name" value="EAL domain-like"/>
    <property type="match status" value="1"/>
</dbReference>
<reference evidence="4 5" key="1">
    <citation type="submission" date="2017-08" db="EMBL/GenBank/DDBJ databases">
        <authorList>
            <person name="de Groot N.N."/>
        </authorList>
    </citation>
    <scope>NUCLEOTIDE SEQUENCE [LARGE SCALE GENOMIC DNA]</scope>
    <source>
        <strain evidence="4 5">HM2</strain>
    </source>
</reference>
<evidence type="ECO:0000259" key="2">
    <source>
        <dbReference type="PROSITE" id="PS50883"/>
    </source>
</evidence>
<keyword evidence="1" id="KW-0472">Membrane</keyword>
<dbReference type="PROSITE" id="PS50883">
    <property type="entry name" value="EAL"/>
    <property type="match status" value="1"/>
</dbReference>
<dbReference type="PANTHER" id="PTHR33121">
    <property type="entry name" value="CYCLIC DI-GMP PHOSPHODIESTERASE PDEF"/>
    <property type="match status" value="1"/>
</dbReference>
<dbReference type="Proteomes" id="UP000255423">
    <property type="component" value="Unassembled WGS sequence"/>
</dbReference>
<dbReference type="Pfam" id="PF00563">
    <property type="entry name" value="EAL"/>
    <property type="match status" value="1"/>
</dbReference>
<gene>
    <name evidence="4" type="ORF">SAMN05661053_1797</name>
</gene>
<feature type="domain" description="GGDEF" evidence="3">
    <location>
        <begin position="257"/>
        <end position="381"/>
    </location>
</feature>
<dbReference type="SMART" id="SM00052">
    <property type="entry name" value="EAL"/>
    <property type="match status" value="1"/>
</dbReference>
<keyword evidence="1" id="KW-1133">Transmembrane helix</keyword>